<proteinExistence type="predicted"/>
<accession>A0A423VRH4</accession>
<reference evidence="2 3" key="1">
    <citation type="submission" date="2015-09" db="EMBL/GenBank/DDBJ databases">
        <title>Host preference determinants of Valsa canker pathogens revealed by comparative genomics.</title>
        <authorList>
            <person name="Yin Z."/>
            <person name="Huang L."/>
        </authorList>
    </citation>
    <scope>NUCLEOTIDE SEQUENCE [LARGE SCALE GENOMIC DNA]</scope>
    <source>
        <strain evidence="2 3">03-1</strain>
    </source>
</reference>
<dbReference type="AlphaFoldDB" id="A0A423VRH4"/>
<evidence type="ECO:0000313" key="2">
    <source>
        <dbReference type="EMBL" id="ROV93617.1"/>
    </source>
</evidence>
<name>A0A423VRH4_9PEZI</name>
<keyword evidence="1" id="KW-0732">Signal</keyword>
<dbReference type="OrthoDB" id="265717at2759"/>
<dbReference type="EMBL" id="LKEA01000044">
    <property type="protein sequence ID" value="ROV93617.1"/>
    <property type="molecule type" value="Genomic_DNA"/>
</dbReference>
<organism evidence="2 3">
    <name type="scientific">Cytospora schulzeri</name>
    <dbReference type="NCBI Taxonomy" id="448051"/>
    <lineage>
        <taxon>Eukaryota</taxon>
        <taxon>Fungi</taxon>
        <taxon>Dikarya</taxon>
        <taxon>Ascomycota</taxon>
        <taxon>Pezizomycotina</taxon>
        <taxon>Sordariomycetes</taxon>
        <taxon>Sordariomycetidae</taxon>
        <taxon>Diaporthales</taxon>
        <taxon>Cytosporaceae</taxon>
        <taxon>Cytospora</taxon>
    </lineage>
</organism>
<feature type="chain" id="PRO_5019400532" description="Peptidase A1 domain-containing protein" evidence="1">
    <location>
        <begin position="27"/>
        <end position="302"/>
    </location>
</feature>
<gene>
    <name evidence="2" type="ORF">VMCG_08049</name>
</gene>
<keyword evidence="3" id="KW-1185">Reference proteome</keyword>
<comment type="caution">
    <text evidence="2">The sequence shown here is derived from an EMBL/GenBank/DDBJ whole genome shotgun (WGS) entry which is preliminary data.</text>
</comment>
<evidence type="ECO:0000313" key="3">
    <source>
        <dbReference type="Proteomes" id="UP000283895"/>
    </source>
</evidence>
<dbReference type="Proteomes" id="UP000283895">
    <property type="component" value="Unassembled WGS sequence"/>
</dbReference>
<dbReference type="STRING" id="356882.A0A423VRH4"/>
<feature type="signal peptide" evidence="1">
    <location>
        <begin position="1"/>
        <end position="26"/>
    </location>
</feature>
<evidence type="ECO:0008006" key="4">
    <source>
        <dbReference type="Google" id="ProtNLM"/>
    </source>
</evidence>
<evidence type="ECO:0000256" key="1">
    <source>
        <dbReference type="SAM" id="SignalP"/>
    </source>
</evidence>
<sequence length="302" mass="32576">MPGAKVSHIIALTTLLLSSLLLKTTAQQDTCSIASLPNPIAQQYADTPTGTLNATLAIVPISLATARDIIPSRFAILENAYRALLPEFPADMYPVLMQAGLDHDIQLAAYNISVPDFQRFGWSFPFIDLLGDGFSSFTWAPAQMISADNQMAINGSRDYGTTVYATEFQPGCNSYEQLQGSSTYFRGQATDNSGIYAKLEFSPLSLGTSNPFPVDFYQNVTNQPIFGDGTRCDRQIRLFNSTLNQGEYAPVPVKGTISSNLEPLGGEGLGDVFGLLIDTPFIEYNGLDCASLKGYQGTGSGD</sequence>
<protein>
    <recommendedName>
        <fullName evidence="4">Peptidase A1 domain-containing protein</fullName>
    </recommendedName>
</protein>